<name>A0AAQ3P916_VIGMU</name>
<accession>A0AAQ3P916</accession>
<sequence>MPSHSSLDIHTCTAAAISGREEPPEVKHTQHPSNHWRRTLKAQKLQADGDQPQPQPQPQAPSQCASSQRRGALRPCIYYPCCEIHPFWKLGEWPNQVNACPWKTNFSSQQNFPSWQSLVMKSHHLPPHHHSSHQLHQCYLQNPKKTTENIETQ</sequence>
<dbReference type="EMBL" id="CP144700">
    <property type="protein sequence ID" value="WVZ24015.1"/>
    <property type="molecule type" value="Genomic_DNA"/>
</dbReference>
<evidence type="ECO:0000313" key="3">
    <source>
        <dbReference type="Proteomes" id="UP001374535"/>
    </source>
</evidence>
<organism evidence="2 3">
    <name type="scientific">Vigna mungo</name>
    <name type="common">Black gram</name>
    <name type="synonym">Phaseolus mungo</name>
    <dbReference type="NCBI Taxonomy" id="3915"/>
    <lineage>
        <taxon>Eukaryota</taxon>
        <taxon>Viridiplantae</taxon>
        <taxon>Streptophyta</taxon>
        <taxon>Embryophyta</taxon>
        <taxon>Tracheophyta</taxon>
        <taxon>Spermatophyta</taxon>
        <taxon>Magnoliopsida</taxon>
        <taxon>eudicotyledons</taxon>
        <taxon>Gunneridae</taxon>
        <taxon>Pentapetalae</taxon>
        <taxon>rosids</taxon>
        <taxon>fabids</taxon>
        <taxon>Fabales</taxon>
        <taxon>Fabaceae</taxon>
        <taxon>Papilionoideae</taxon>
        <taxon>50 kb inversion clade</taxon>
        <taxon>NPAAA clade</taxon>
        <taxon>indigoferoid/millettioid clade</taxon>
        <taxon>Phaseoleae</taxon>
        <taxon>Vigna</taxon>
    </lineage>
</organism>
<feature type="region of interest" description="Disordered" evidence="1">
    <location>
        <begin position="15"/>
        <end position="66"/>
    </location>
</feature>
<gene>
    <name evidence="2" type="ORF">V8G54_002559</name>
</gene>
<reference evidence="2 3" key="1">
    <citation type="journal article" date="2023" name="Life. Sci Alliance">
        <title>Evolutionary insights into 3D genome organization and epigenetic landscape of Vigna mungo.</title>
        <authorList>
            <person name="Junaid A."/>
            <person name="Singh B."/>
            <person name="Bhatia S."/>
        </authorList>
    </citation>
    <scope>NUCLEOTIDE SEQUENCE [LARGE SCALE GENOMIC DNA]</scope>
    <source>
        <strain evidence="2">Urdbean</strain>
    </source>
</reference>
<protein>
    <submittedName>
        <fullName evidence="2">Uncharacterized protein</fullName>
    </submittedName>
</protein>
<feature type="compositionally biased region" description="Basic and acidic residues" evidence="1">
    <location>
        <begin position="19"/>
        <end position="28"/>
    </location>
</feature>
<dbReference type="Proteomes" id="UP001374535">
    <property type="component" value="Chromosome 1"/>
</dbReference>
<evidence type="ECO:0000313" key="2">
    <source>
        <dbReference type="EMBL" id="WVZ24015.1"/>
    </source>
</evidence>
<keyword evidence="3" id="KW-1185">Reference proteome</keyword>
<dbReference type="AlphaFoldDB" id="A0AAQ3P916"/>
<proteinExistence type="predicted"/>
<evidence type="ECO:0000256" key="1">
    <source>
        <dbReference type="SAM" id="MobiDB-lite"/>
    </source>
</evidence>